<organism evidence="2 3">
    <name type="scientific">Mytilus coruscus</name>
    <name type="common">Sea mussel</name>
    <dbReference type="NCBI Taxonomy" id="42192"/>
    <lineage>
        <taxon>Eukaryota</taxon>
        <taxon>Metazoa</taxon>
        <taxon>Spiralia</taxon>
        <taxon>Lophotrochozoa</taxon>
        <taxon>Mollusca</taxon>
        <taxon>Bivalvia</taxon>
        <taxon>Autobranchia</taxon>
        <taxon>Pteriomorphia</taxon>
        <taxon>Mytilida</taxon>
        <taxon>Mytiloidea</taxon>
        <taxon>Mytilidae</taxon>
        <taxon>Mytilinae</taxon>
        <taxon>Mytilus</taxon>
    </lineage>
</organism>
<protein>
    <submittedName>
        <fullName evidence="2">Uncharacterized protein</fullName>
    </submittedName>
</protein>
<feature type="compositionally biased region" description="Basic and acidic residues" evidence="1">
    <location>
        <begin position="170"/>
        <end position="179"/>
    </location>
</feature>
<dbReference type="AlphaFoldDB" id="A0A6J8BTH2"/>
<evidence type="ECO:0000313" key="3">
    <source>
        <dbReference type="Proteomes" id="UP000507470"/>
    </source>
</evidence>
<proteinExistence type="predicted"/>
<dbReference type="EMBL" id="CACVKT020003841">
    <property type="protein sequence ID" value="CAC5386134.1"/>
    <property type="molecule type" value="Genomic_DNA"/>
</dbReference>
<evidence type="ECO:0000256" key="1">
    <source>
        <dbReference type="SAM" id="MobiDB-lite"/>
    </source>
</evidence>
<feature type="region of interest" description="Disordered" evidence="1">
    <location>
        <begin position="158"/>
        <end position="190"/>
    </location>
</feature>
<accession>A0A6J8BTH2</accession>
<reference evidence="2 3" key="1">
    <citation type="submission" date="2020-06" db="EMBL/GenBank/DDBJ databases">
        <authorList>
            <person name="Li R."/>
            <person name="Bekaert M."/>
        </authorList>
    </citation>
    <scope>NUCLEOTIDE SEQUENCE [LARGE SCALE GENOMIC DNA]</scope>
    <source>
        <strain evidence="3">wild</strain>
    </source>
</reference>
<feature type="compositionally biased region" description="Acidic residues" evidence="1">
    <location>
        <begin position="158"/>
        <end position="169"/>
    </location>
</feature>
<name>A0A6J8BTH2_MYTCO</name>
<evidence type="ECO:0000313" key="2">
    <source>
        <dbReference type="EMBL" id="CAC5386134.1"/>
    </source>
</evidence>
<keyword evidence="3" id="KW-1185">Reference proteome</keyword>
<dbReference type="Proteomes" id="UP000507470">
    <property type="component" value="Unassembled WGS sequence"/>
</dbReference>
<sequence>MNTAYVSFGVDQGEVFKLDLAPKEKKVILTNKTTECRELFGILALQDDEFVFTDIKDRTEYMANVHGIIRSKKTTKGPEGTVAHKTIQSVDVIKSELLNLTSVLKVIDMYTAEYPVDLLASLTVQSVPENEEDRQEIQMQERTEQVKIEQEDVNEEFEQLSEYDSESHDEELQIPHEIEPSISPTALDFMRPVTTRNGRSVKVSMKFRLKR</sequence>
<gene>
    <name evidence="2" type="ORF">MCOR_21610</name>
</gene>